<feature type="repeat" description="WD" evidence="4">
    <location>
        <begin position="155"/>
        <end position="194"/>
    </location>
</feature>
<dbReference type="SMART" id="SM00320">
    <property type="entry name" value="WD40"/>
    <property type="match status" value="3"/>
</dbReference>
<evidence type="ECO:0000256" key="4">
    <source>
        <dbReference type="PROSITE-ProRule" id="PRU00221"/>
    </source>
</evidence>
<evidence type="ECO:0000256" key="2">
    <source>
        <dbReference type="ARBA" id="ARBA00022574"/>
    </source>
</evidence>
<dbReference type="Gene3D" id="2.130.10.10">
    <property type="entry name" value="YVTN repeat-like/Quinoprotein amine dehydrogenase"/>
    <property type="match status" value="1"/>
</dbReference>
<dbReference type="AlphaFoldDB" id="A0ABD2MUH2"/>
<dbReference type="PROSITE" id="PS00678">
    <property type="entry name" value="WD_REPEATS_1"/>
    <property type="match status" value="1"/>
</dbReference>
<proteinExistence type="inferred from homology"/>
<dbReference type="InterPro" id="IPR036322">
    <property type="entry name" value="WD40_repeat_dom_sf"/>
</dbReference>
<evidence type="ECO:0000256" key="1">
    <source>
        <dbReference type="ARBA" id="ARBA00009728"/>
    </source>
</evidence>
<dbReference type="InterPro" id="IPR001680">
    <property type="entry name" value="WD40_rpt"/>
</dbReference>
<dbReference type="Proteomes" id="UP001516400">
    <property type="component" value="Unassembled WGS sequence"/>
</dbReference>
<keyword evidence="6" id="KW-1185">Reference proteome</keyword>
<dbReference type="PANTHER" id="PTHR44411:SF1">
    <property type="entry name" value="THO COMPLEX SUBUNIT 6 HOMOLOG"/>
    <property type="match status" value="1"/>
</dbReference>
<protein>
    <recommendedName>
        <fullName evidence="7">THO complex subunit 6</fullName>
    </recommendedName>
</protein>
<evidence type="ECO:0000256" key="3">
    <source>
        <dbReference type="ARBA" id="ARBA00022737"/>
    </source>
</evidence>
<keyword evidence="3" id="KW-0677">Repeat</keyword>
<dbReference type="SUPFAM" id="SSF50978">
    <property type="entry name" value="WD40 repeat-like"/>
    <property type="match status" value="1"/>
</dbReference>
<comment type="caution">
    <text evidence="5">The sequence shown here is derived from an EMBL/GenBank/DDBJ whole genome shotgun (WGS) entry which is preliminary data.</text>
</comment>
<dbReference type="EMBL" id="JABFTP020000021">
    <property type="protein sequence ID" value="KAL3270105.1"/>
    <property type="molecule type" value="Genomic_DNA"/>
</dbReference>
<dbReference type="PANTHER" id="PTHR44411">
    <property type="entry name" value="THO COMPLEX SUBUNIT 6 HOMOLOG"/>
    <property type="match status" value="1"/>
</dbReference>
<organism evidence="5 6">
    <name type="scientific">Cryptolaemus montrouzieri</name>
    <dbReference type="NCBI Taxonomy" id="559131"/>
    <lineage>
        <taxon>Eukaryota</taxon>
        <taxon>Metazoa</taxon>
        <taxon>Ecdysozoa</taxon>
        <taxon>Arthropoda</taxon>
        <taxon>Hexapoda</taxon>
        <taxon>Insecta</taxon>
        <taxon>Pterygota</taxon>
        <taxon>Neoptera</taxon>
        <taxon>Endopterygota</taxon>
        <taxon>Coleoptera</taxon>
        <taxon>Polyphaga</taxon>
        <taxon>Cucujiformia</taxon>
        <taxon>Coccinelloidea</taxon>
        <taxon>Coccinellidae</taxon>
        <taxon>Scymninae</taxon>
        <taxon>Scymnini</taxon>
        <taxon>Cryptolaemus</taxon>
    </lineage>
</organism>
<dbReference type="InterPro" id="IPR042626">
    <property type="entry name" value="THOC6"/>
</dbReference>
<evidence type="ECO:0008006" key="7">
    <source>
        <dbReference type="Google" id="ProtNLM"/>
    </source>
</evidence>
<dbReference type="PROSITE" id="PS50082">
    <property type="entry name" value="WD_REPEATS_2"/>
    <property type="match status" value="1"/>
</dbReference>
<accession>A0ABD2MUH2</accession>
<name>A0ABD2MUH2_9CUCU</name>
<evidence type="ECO:0000313" key="5">
    <source>
        <dbReference type="EMBL" id="KAL3270105.1"/>
    </source>
</evidence>
<gene>
    <name evidence="5" type="ORF">HHI36_009163</name>
</gene>
<comment type="similarity">
    <text evidence="1">Belongs to the WD repeat THOC6 family.</text>
</comment>
<keyword evidence="2 4" id="KW-0853">WD repeat</keyword>
<dbReference type="InterPro" id="IPR015943">
    <property type="entry name" value="WD40/YVTN_repeat-like_dom_sf"/>
</dbReference>
<evidence type="ECO:0000313" key="6">
    <source>
        <dbReference type="Proteomes" id="UP001516400"/>
    </source>
</evidence>
<sequence>MTTNSIKAFYNTILCQTFSPCGNYFVAGDIYGKISVFHLSRLINLDVKLSKEEQFPKYSFVIDPNIQINSLISTDTFLIVGTVGEIRAYLWKSIKTSKSVNCVWSIDIPNIKDGLDKPDVNCLYFIKDKDLLLAGCGDNNIYVYQIETRKVLKVLSEHTDYIHDLTVLGNDLISGGEDGLVCIWDLRDYKRINTIQPYLNNDIDRPELGKWIGAVGYNEDYLICGGGPRLSLWHFRSLNHSTIFPIEDKGIHIAEIYQDKIFAGGRSPYFYQMCFNGDIIAEIPTSGVTTYSAIHQEEPYKALCIAGSSRKIDVCSNFIYRDLVLTV</sequence>
<dbReference type="InterPro" id="IPR019775">
    <property type="entry name" value="WD40_repeat_CS"/>
</dbReference>
<dbReference type="Pfam" id="PF00400">
    <property type="entry name" value="WD40"/>
    <property type="match status" value="2"/>
</dbReference>
<reference evidence="5 6" key="1">
    <citation type="journal article" date="2021" name="BMC Biol.">
        <title>Horizontally acquired antibacterial genes associated with adaptive radiation of ladybird beetles.</title>
        <authorList>
            <person name="Li H.S."/>
            <person name="Tang X.F."/>
            <person name="Huang Y.H."/>
            <person name="Xu Z.Y."/>
            <person name="Chen M.L."/>
            <person name="Du X.Y."/>
            <person name="Qiu B.Y."/>
            <person name="Chen P.T."/>
            <person name="Zhang W."/>
            <person name="Slipinski A."/>
            <person name="Escalona H.E."/>
            <person name="Waterhouse R.M."/>
            <person name="Zwick A."/>
            <person name="Pang H."/>
        </authorList>
    </citation>
    <scope>NUCLEOTIDE SEQUENCE [LARGE SCALE GENOMIC DNA]</scope>
    <source>
        <strain evidence="5">SYSU2018</strain>
    </source>
</reference>